<keyword evidence="3" id="KW-0489">Methyltransferase</keyword>
<dbReference type="GO" id="GO:0008168">
    <property type="term" value="F:methyltransferase activity"/>
    <property type="evidence" value="ECO:0007669"/>
    <property type="project" value="UniProtKB-KW"/>
</dbReference>
<keyword evidence="4" id="KW-1185">Reference proteome</keyword>
<dbReference type="AlphaFoldDB" id="A0A1I5UF42"/>
<organism evidence="3 4">
    <name type="scientific">Geopseudomonas sagittaria</name>
    <dbReference type="NCBI Taxonomy" id="1135990"/>
    <lineage>
        <taxon>Bacteria</taxon>
        <taxon>Pseudomonadati</taxon>
        <taxon>Pseudomonadota</taxon>
        <taxon>Gammaproteobacteria</taxon>
        <taxon>Pseudomonadales</taxon>
        <taxon>Pseudomonadaceae</taxon>
        <taxon>Geopseudomonas</taxon>
    </lineage>
</organism>
<evidence type="ECO:0000256" key="1">
    <source>
        <dbReference type="SAM" id="MobiDB-lite"/>
    </source>
</evidence>
<feature type="region of interest" description="Disordered" evidence="1">
    <location>
        <begin position="1"/>
        <end position="25"/>
    </location>
</feature>
<keyword evidence="2" id="KW-0812">Transmembrane</keyword>
<reference evidence="4" key="1">
    <citation type="submission" date="2016-10" db="EMBL/GenBank/DDBJ databases">
        <authorList>
            <person name="Varghese N."/>
            <person name="Submissions S."/>
        </authorList>
    </citation>
    <scope>NUCLEOTIDE SEQUENCE [LARGE SCALE GENOMIC DNA]</scope>
    <source>
        <strain evidence="4">JCM 18195</strain>
    </source>
</reference>
<dbReference type="InterPro" id="IPR007470">
    <property type="entry name" value="HemX"/>
</dbReference>
<evidence type="ECO:0000256" key="2">
    <source>
        <dbReference type="SAM" id="Phobius"/>
    </source>
</evidence>
<feature type="transmembrane region" description="Helical" evidence="2">
    <location>
        <begin position="34"/>
        <end position="55"/>
    </location>
</feature>
<keyword evidence="2" id="KW-1133">Transmembrane helix</keyword>
<feature type="region of interest" description="Disordered" evidence="1">
    <location>
        <begin position="368"/>
        <end position="414"/>
    </location>
</feature>
<dbReference type="EMBL" id="FOXM01000008">
    <property type="protein sequence ID" value="SFP93910.1"/>
    <property type="molecule type" value="Genomic_DNA"/>
</dbReference>
<evidence type="ECO:0000313" key="3">
    <source>
        <dbReference type="EMBL" id="SFP93910.1"/>
    </source>
</evidence>
<dbReference type="Pfam" id="PF04375">
    <property type="entry name" value="HemX"/>
    <property type="match status" value="1"/>
</dbReference>
<proteinExistence type="predicted"/>
<sequence length="414" mass="44191">MTDPAPQTEQASAATAPSATPVAPRQVASRNGRALPLLALLLGAGGLLVAGWSLWQVRSLQTAAEQQQTRLEEARTQTLGLAERDLVMSHQLSRLPSPDELEERRRLLAELQAGQQQLSERVDNVLGASRQEWRLAEAEHLLRLASLRLSALQDVGSARFLVSAADQILRDHDDPAAFAVRERLVGSLEALQALPVIDRTGLFLQLGALGEQAARLNTRQPQFQAQQGSGVPAAAQVAEGDGASVWADWWQRLSGFVRLEFTASDEVKPLLAGQTLEQLRLTLRLALEQAQWAALHAQPQVYQGALEQGRAVLQRYFGLDTPENQALYQRLGQLAGQPVAQELPDLTPALSALQAYLAQRARAELEAAAPAGEPGALKAAPAAAPAETAPAEGEPESESESAPAPGEAAQEGGA</sequence>
<dbReference type="OrthoDB" id="5739852at2"/>
<feature type="compositionally biased region" description="Low complexity" evidence="1">
    <location>
        <begin position="368"/>
        <end position="392"/>
    </location>
</feature>
<feature type="compositionally biased region" description="Low complexity" evidence="1">
    <location>
        <begin position="400"/>
        <end position="414"/>
    </location>
</feature>
<accession>A0A1I5UF42</accession>
<gene>
    <name evidence="3" type="ORF">SAMN05216229_10883</name>
</gene>
<dbReference type="Proteomes" id="UP000243084">
    <property type="component" value="Unassembled WGS sequence"/>
</dbReference>
<dbReference type="RefSeq" id="WP_092431594.1">
    <property type="nucleotide sequence ID" value="NZ_FOXM01000008.1"/>
</dbReference>
<dbReference type="GO" id="GO:0032259">
    <property type="term" value="P:methylation"/>
    <property type="evidence" value="ECO:0007669"/>
    <property type="project" value="UniProtKB-KW"/>
</dbReference>
<keyword evidence="3" id="KW-0808">Transferase</keyword>
<feature type="compositionally biased region" description="Low complexity" evidence="1">
    <location>
        <begin position="1"/>
        <end position="24"/>
    </location>
</feature>
<name>A0A1I5UF42_9GAMM</name>
<dbReference type="PANTHER" id="PTHR38043">
    <property type="entry name" value="PROTEIN HEMX"/>
    <property type="match status" value="1"/>
</dbReference>
<dbReference type="PANTHER" id="PTHR38043:SF1">
    <property type="entry name" value="PROTEIN HEMX"/>
    <property type="match status" value="1"/>
</dbReference>
<keyword evidence="2" id="KW-0472">Membrane</keyword>
<protein>
    <submittedName>
        <fullName evidence="3">Uroporphyrin-3 C-methyltransferase/uroporphyrinogen III methyltransferase / synthase</fullName>
    </submittedName>
</protein>
<evidence type="ECO:0000313" key="4">
    <source>
        <dbReference type="Proteomes" id="UP000243084"/>
    </source>
</evidence>